<dbReference type="InterPro" id="IPR050061">
    <property type="entry name" value="MurCDEF_pg_biosynth"/>
</dbReference>
<dbReference type="InterPro" id="IPR036565">
    <property type="entry name" value="Mur-like_cat_sf"/>
</dbReference>
<accession>A0ABW2JZC7</accession>
<dbReference type="PANTHER" id="PTHR43445">
    <property type="entry name" value="UDP-N-ACETYLMURAMATE--L-ALANINE LIGASE-RELATED"/>
    <property type="match status" value="1"/>
</dbReference>
<reference evidence="3" key="1">
    <citation type="journal article" date="2019" name="Int. J. Syst. Evol. Microbiol.">
        <title>The Global Catalogue of Microorganisms (GCM) 10K type strain sequencing project: providing services to taxonomists for standard genome sequencing and annotation.</title>
        <authorList>
            <consortium name="The Broad Institute Genomics Platform"/>
            <consortium name="The Broad Institute Genome Sequencing Center for Infectious Disease"/>
            <person name="Wu L."/>
            <person name="Ma J."/>
        </authorList>
    </citation>
    <scope>NUCLEOTIDE SEQUENCE [LARGE SCALE GENOMIC DNA]</scope>
    <source>
        <strain evidence="3">CCUG 73951</strain>
    </source>
</reference>
<dbReference type="PANTHER" id="PTHR43445:SF1">
    <property type="entry name" value="PGA SYNTHASE CAPB"/>
    <property type="match status" value="1"/>
</dbReference>
<protein>
    <submittedName>
        <fullName evidence="2">Poly-gamma-glutamate synthase PgsB</fullName>
    </submittedName>
</protein>
<evidence type="ECO:0000313" key="2">
    <source>
        <dbReference type="EMBL" id="MFC7319669.1"/>
    </source>
</evidence>
<keyword evidence="3" id="KW-1185">Reference proteome</keyword>
<proteinExistence type="predicted"/>
<dbReference type="InterPro" id="IPR008337">
    <property type="entry name" value="Capsule_biosynth_CapB"/>
</dbReference>
<dbReference type="RefSeq" id="WP_289215455.1">
    <property type="nucleotide sequence ID" value="NZ_JAPVRC010000003.1"/>
</dbReference>
<dbReference type="EMBL" id="JBHTBY010000001">
    <property type="protein sequence ID" value="MFC7319669.1"/>
    <property type="molecule type" value="Genomic_DNA"/>
</dbReference>
<dbReference type="NCBIfam" id="TIGR04012">
    <property type="entry name" value="poly_gGlu_PgsB"/>
    <property type="match status" value="1"/>
</dbReference>
<dbReference type="Gene3D" id="3.40.1190.10">
    <property type="entry name" value="Mur-like, catalytic domain"/>
    <property type="match status" value="1"/>
</dbReference>
<gene>
    <name evidence="2" type="primary">pgsB</name>
    <name evidence="2" type="ORF">ACFQMN_02055</name>
</gene>
<evidence type="ECO:0000313" key="3">
    <source>
        <dbReference type="Proteomes" id="UP001596494"/>
    </source>
</evidence>
<feature type="domain" description="Mur ligase central" evidence="1">
    <location>
        <begin position="40"/>
        <end position="195"/>
    </location>
</feature>
<dbReference type="Pfam" id="PF08245">
    <property type="entry name" value="Mur_ligase_M"/>
    <property type="match status" value="1"/>
</dbReference>
<evidence type="ECO:0000259" key="1">
    <source>
        <dbReference type="Pfam" id="PF08245"/>
    </source>
</evidence>
<organism evidence="2 3">
    <name type="scientific">Halobacillus campisalis</name>
    <dbReference type="NCBI Taxonomy" id="435909"/>
    <lineage>
        <taxon>Bacteria</taxon>
        <taxon>Bacillati</taxon>
        <taxon>Bacillota</taxon>
        <taxon>Bacilli</taxon>
        <taxon>Bacillales</taxon>
        <taxon>Bacillaceae</taxon>
        <taxon>Halobacillus</taxon>
    </lineage>
</organism>
<dbReference type="Proteomes" id="UP001596494">
    <property type="component" value="Unassembled WGS sequence"/>
</dbReference>
<dbReference type="SUPFAM" id="SSF53623">
    <property type="entry name" value="MurD-like peptide ligases, catalytic domain"/>
    <property type="match status" value="1"/>
</dbReference>
<sequence length="429" mass="49026">MNELIYLLIFFFIVIGIGIKEHKSLDRSLEKIPDRILVNGIRGKSTVTRLVMGILKEDKRKVVGKTTGTSARMFYWDQEEEEPIVRGLQGPNISEQKTMAKKVVDKRADAFVSECMAVHPEYQKVFQAKLAKANITIITNVLEDHMDVMGPTLRDMAKAFSETIPYNGYVVIPEMPYERIFRRKAAERNSEVIVADESLIDEEYLKKFPFMIFPQNAALALAVADIMEIDRDVALAGMLKAPVDPGAMKVHRFGSPQRPKYFFNGFAANDVTSTLNIWKRIQELGYPSDNVTIIMNCRDDRVERTIEFANQVFPYIKMDQLVLFGKNVQPILEKYEEGTIPAERIVNLEKEPTNKVIEYLNGLPDQSVIYAVGNINQGGAELVEAVQEQEIYPEHLEDYEMIESAGKYKKESRYKKKYSARSLQTTNNR</sequence>
<comment type="caution">
    <text evidence="2">The sequence shown here is derived from an EMBL/GenBank/DDBJ whole genome shotgun (WGS) entry which is preliminary data.</text>
</comment>
<dbReference type="InterPro" id="IPR013221">
    <property type="entry name" value="Mur_ligase_cen"/>
</dbReference>
<dbReference type="PRINTS" id="PR01758">
    <property type="entry name" value="CAPSULEPROTB"/>
</dbReference>
<name>A0ABW2JZC7_9BACI</name>